<protein>
    <submittedName>
        <fullName evidence="5">HTH-type transcriptional activator RhaS</fullName>
    </submittedName>
</protein>
<dbReference type="InterPro" id="IPR018060">
    <property type="entry name" value="HTH_AraC"/>
</dbReference>
<dbReference type="SMART" id="SM00342">
    <property type="entry name" value="HTH_ARAC"/>
    <property type="match status" value="1"/>
</dbReference>
<dbReference type="PANTHER" id="PTHR43280">
    <property type="entry name" value="ARAC-FAMILY TRANSCRIPTIONAL REGULATOR"/>
    <property type="match status" value="1"/>
</dbReference>
<evidence type="ECO:0000256" key="3">
    <source>
        <dbReference type="ARBA" id="ARBA00023163"/>
    </source>
</evidence>
<evidence type="ECO:0000259" key="4">
    <source>
        <dbReference type="PROSITE" id="PS01124"/>
    </source>
</evidence>
<proteinExistence type="predicted"/>
<dbReference type="AlphaFoldDB" id="A0A645C6Z7"/>
<dbReference type="SUPFAM" id="SSF46689">
    <property type="entry name" value="Homeodomain-like"/>
    <property type="match status" value="2"/>
</dbReference>
<dbReference type="Pfam" id="PF12833">
    <property type="entry name" value="HTH_18"/>
    <property type="match status" value="1"/>
</dbReference>
<evidence type="ECO:0000313" key="5">
    <source>
        <dbReference type="EMBL" id="MPM73148.1"/>
    </source>
</evidence>
<feature type="domain" description="HTH araC/xylS-type" evidence="4">
    <location>
        <begin position="17"/>
        <end position="115"/>
    </location>
</feature>
<sequence>MHRQRGDNRANRSPDGVRLKNYLDNHWREPFSLAHLSREISKSPAQILRIFRIAWETTPGAYYQKRRFEIAARYLENTGNSVRAIADLLGFANEFHFSAWFKKQGGLAPKHYRDRSRNGA</sequence>
<dbReference type="GO" id="GO:0003700">
    <property type="term" value="F:DNA-binding transcription factor activity"/>
    <property type="evidence" value="ECO:0007669"/>
    <property type="project" value="InterPro"/>
</dbReference>
<keyword evidence="1" id="KW-0805">Transcription regulation</keyword>
<dbReference type="PANTHER" id="PTHR43280:SF2">
    <property type="entry name" value="HTH-TYPE TRANSCRIPTIONAL REGULATOR EXSA"/>
    <property type="match status" value="1"/>
</dbReference>
<reference evidence="5" key="1">
    <citation type="submission" date="2019-08" db="EMBL/GenBank/DDBJ databases">
        <authorList>
            <person name="Kucharzyk K."/>
            <person name="Murdoch R.W."/>
            <person name="Higgins S."/>
            <person name="Loffler F."/>
        </authorList>
    </citation>
    <scope>NUCLEOTIDE SEQUENCE</scope>
</reference>
<evidence type="ECO:0000256" key="1">
    <source>
        <dbReference type="ARBA" id="ARBA00023015"/>
    </source>
</evidence>
<keyword evidence="3" id="KW-0804">Transcription</keyword>
<dbReference type="Gene3D" id="1.10.10.60">
    <property type="entry name" value="Homeodomain-like"/>
    <property type="match status" value="1"/>
</dbReference>
<keyword evidence="2" id="KW-0238">DNA-binding</keyword>
<name>A0A645C6Z7_9ZZZZ</name>
<dbReference type="EMBL" id="VSSQ01025180">
    <property type="protein sequence ID" value="MPM73148.1"/>
    <property type="molecule type" value="Genomic_DNA"/>
</dbReference>
<organism evidence="5">
    <name type="scientific">bioreactor metagenome</name>
    <dbReference type="NCBI Taxonomy" id="1076179"/>
    <lineage>
        <taxon>unclassified sequences</taxon>
        <taxon>metagenomes</taxon>
        <taxon>ecological metagenomes</taxon>
    </lineage>
</organism>
<gene>
    <name evidence="5" type="primary">rhaS_89</name>
    <name evidence="5" type="ORF">SDC9_120124</name>
</gene>
<comment type="caution">
    <text evidence="5">The sequence shown here is derived from an EMBL/GenBank/DDBJ whole genome shotgun (WGS) entry which is preliminary data.</text>
</comment>
<dbReference type="PROSITE" id="PS01124">
    <property type="entry name" value="HTH_ARAC_FAMILY_2"/>
    <property type="match status" value="1"/>
</dbReference>
<dbReference type="InterPro" id="IPR009057">
    <property type="entry name" value="Homeodomain-like_sf"/>
</dbReference>
<evidence type="ECO:0000256" key="2">
    <source>
        <dbReference type="ARBA" id="ARBA00023125"/>
    </source>
</evidence>
<accession>A0A645C6Z7</accession>
<dbReference type="GO" id="GO:0043565">
    <property type="term" value="F:sequence-specific DNA binding"/>
    <property type="evidence" value="ECO:0007669"/>
    <property type="project" value="InterPro"/>
</dbReference>